<evidence type="ECO:0000313" key="3">
    <source>
        <dbReference type="EMBL" id="CAD8604219.1"/>
    </source>
</evidence>
<dbReference type="InterPro" id="IPR036393">
    <property type="entry name" value="AceGlu_kinase-like_sf"/>
</dbReference>
<organism evidence="3">
    <name type="scientific">Coccolithus braarudii</name>
    <dbReference type="NCBI Taxonomy" id="221442"/>
    <lineage>
        <taxon>Eukaryota</taxon>
        <taxon>Haptista</taxon>
        <taxon>Haptophyta</taxon>
        <taxon>Prymnesiophyceae</taxon>
        <taxon>Coccolithales</taxon>
        <taxon>Coccolithaceae</taxon>
        <taxon>Coccolithus</taxon>
    </lineage>
</organism>
<proteinExistence type="inferred from homology"/>
<dbReference type="PANTHER" id="PTHR21499">
    <property type="entry name" value="ASPARTATE KINASE"/>
    <property type="match status" value="1"/>
</dbReference>
<feature type="domain" description="Aspartate/glutamate/uridylate kinase" evidence="2">
    <location>
        <begin position="5"/>
        <end position="285"/>
    </location>
</feature>
<name>A0A7S0L8K2_9EUKA</name>
<dbReference type="GO" id="GO:0005829">
    <property type="term" value="C:cytosol"/>
    <property type="evidence" value="ECO:0007669"/>
    <property type="project" value="TreeGrafter"/>
</dbReference>
<dbReference type="Pfam" id="PF00696">
    <property type="entry name" value="AA_kinase"/>
    <property type="match status" value="1"/>
</dbReference>
<evidence type="ECO:0000259" key="2">
    <source>
        <dbReference type="Pfam" id="PF00696"/>
    </source>
</evidence>
<dbReference type="GO" id="GO:0009089">
    <property type="term" value="P:lysine biosynthetic process via diaminopimelate"/>
    <property type="evidence" value="ECO:0007669"/>
    <property type="project" value="TreeGrafter"/>
</dbReference>
<dbReference type="GO" id="GO:0004072">
    <property type="term" value="F:aspartate kinase activity"/>
    <property type="evidence" value="ECO:0007669"/>
    <property type="project" value="InterPro"/>
</dbReference>
<reference evidence="3" key="1">
    <citation type="submission" date="2021-01" db="EMBL/GenBank/DDBJ databases">
        <authorList>
            <person name="Corre E."/>
            <person name="Pelletier E."/>
            <person name="Niang G."/>
            <person name="Scheremetjew M."/>
            <person name="Finn R."/>
            <person name="Kale V."/>
            <person name="Holt S."/>
            <person name="Cochrane G."/>
            <person name="Meng A."/>
            <person name="Brown T."/>
            <person name="Cohen L."/>
        </authorList>
    </citation>
    <scope>NUCLEOTIDE SEQUENCE</scope>
    <source>
        <strain evidence="3">PLY182g</strain>
    </source>
</reference>
<dbReference type="Gene3D" id="3.40.1160.10">
    <property type="entry name" value="Acetylglutamate kinase-like"/>
    <property type="match status" value="1"/>
</dbReference>
<dbReference type="PANTHER" id="PTHR21499:SF67">
    <property type="entry name" value="ASPARTOKINASE 3"/>
    <property type="match status" value="1"/>
</dbReference>
<evidence type="ECO:0000256" key="1">
    <source>
        <dbReference type="ARBA" id="ARBA00010122"/>
    </source>
</evidence>
<dbReference type="SUPFAM" id="SSF53633">
    <property type="entry name" value="Carbamate kinase-like"/>
    <property type="match status" value="1"/>
</dbReference>
<accession>A0A7S0L8K2</accession>
<dbReference type="InterPro" id="IPR018042">
    <property type="entry name" value="Aspartate_kinase_CS"/>
</dbReference>
<protein>
    <recommendedName>
        <fullName evidence="2">Aspartate/glutamate/uridylate kinase domain-containing protein</fullName>
    </recommendedName>
</protein>
<comment type="similarity">
    <text evidence="1">Belongs to the aspartokinase family.</text>
</comment>
<sequence>MLIRSVCKFGGSSVADRAGIARVAALVKAPEIRREHLVVSAPGKCHAADVKVTDILLQAHAAAKARSRLVYDALMGSVASRFSQLSSSPDLAIALESLAASVYDDASSRPLSDAAFAASRGEYLNGLVMAHETGYEFVDPADDFLIFNESHELDLTKSLAAIRRRCASTCGVVIPGFFGSVGGVASPATVATFSRGGSDVTASIVAAALAEEATASGAAAHAVVHENFTDVDGVLTADPRVCPAASRIPRLSYTQTRSLALAGAAVLHADALESLIPLAVPIHVRSTWEPHGEGTWISLEPARLVFDGMHESDERLARGIALSVASEGEQVTVVCREVDHIPRAERAARALRFLVQAALDAKGIARLGPAESTGPQVVCVHLADRGQLNVAVATIFDCIN</sequence>
<dbReference type="AlphaFoldDB" id="A0A7S0L8K2"/>
<gene>
    <name evidence="3" type="ORF">CPEL01642_LOCUS7554</name>
</gene>
<dbReference type="PROSITE" id="PS00324">
    <property type="entry name" value="ASPARTOKINASE"/>
    <property type="match status" value="1"/>
</dbReference>
<dbReference type="InterPro" id="IPR001048">
    <property type="entry name" value="Asp/Glu/Uridylate_kinase"/>
</dbReference>
<dbReference type="GO" id="GO:0009090">
    <property type="term" value="P:homoserine biosynthetic process"/>
    <property type="evidence" value="ECO:0007669"/>
    <property type="project" value="TreeGrafter"/>
</dbReference>
<dbReference type="EMBL" id="HBEY01015639">
    <property type="protein sequence ID" value="CAD8604219.1"/>
    <property type="molecule type" value="Transcribed_RNA"/>
</dbReference>